<keyword evidence="6" id="KW-0238">DNA-binding</keyword>
<evidence type="ECO:0000313" key="7">
    <source>
        <dbReference type="Proteomes" id="UP001151752"/>
    </source>
</evidence>
<accession>A0A9Q1A4B2</accession>
<keyword evidence="4" id="KW-0812">Transmembrane</keyword>
<name>A0A9Q1A4B2_9ROSI</name>
<dbReference type="GO" id="GO:0050793">
    <property type="term" value="P:regulation of developmental process"/>
    <property type="evidence" value="ECO:0007669"/>
    <property type="project" value="TreeGrafter"/>
</dbReference>
<dbReference type="PANTHER" id="PTHR31948">
    <property type="entry name" value="ZINC-FINGER HOMEODOMAIN PROTEIN 2"/>
    <property type="match status" value="1"/>
</dbReference>
<dbReference type="GO" id="GO:0000976">
    <property type="term" value="F:transcription cis-regulatory region binding"/>
    <property type="evidence" value="ECO:0007669"/>
    <property type="project" value="TreeGrafter"/>
</dbReference>
<reference evidence="6" key="1">
    <citation type="submission" date="2022-11" db="EMBL/GenBank/DDBJ databases">
        <authorList>
            <person name="Hyden B.L."/>
            <person name="Feng K."/>
            <person name="Yates T."/>
            <person name="Jawdy S."/>
            <person name="Smart L.B."/>
            <person name="Muchero W."/>
        </authorList>
    </citation>
    <scope>NUCLEOTIDE SEQUENCE</scope>
    <source>
        <tissue evidence="6">Shoot tip</tissue>
    </source>
</reference>
<dbReference type="PROSITE" id="PS51523">
    <property type="entry name" value="ZF_HD_DIMER"/>
    <property type="match status" value="1"/>
</dbReference>
<keyword evidence="4" id="KW-1133">Transmembrane helix</keyword>
<dbReference type="GO" id="GO:0003700">
    <property type="term" value="F:DNA-binding transcription factor activity"/>
    <property type="evidence" value="ECO:0007669"/>
    <property type="project" value="TreeGrafter"/>
</dbReference>
<dbReference type="EMBL" id="JAPFFM010000007">
    <property type="protein sequence ID" value="KAJ6757421.1"/>
    <property type="molecule type" value="Genomic_DNA"/>
</dbReference>
<evidence type="ECO:0000256" key="1">
    <source>
        <dbReference type="ARBA" id="ARBA00022723"/>
    </source>
</evidence>
<evidence type="ECO:0000313" key="6">
    <source>
        <dbReference type="EMBL" id="KAJ6757421.1"/>
    </source>
</evidence>
<proteinExistence type="predicted"/>
<dbReference type="GO" id="GO:0008270">
    <property type="term" value="F:zinc ion binding"/>
    <property type="evidence" value="ECO:0007669"/>
    <property type="project" value="UniProtKB-KW"/>
</dbReference>
<keyword evidence="2 6" id="KW-0863">Zinc-finger</keyword>
<protein>
    <submittedName>
        <fullName evidence="6">ZINC-FINGER HOMEODOMAIN PROTEIN 2</fullName>
    </submittedName>
</protein>
<dbReference type="NCBIfam" id="TIGR01566">
    <property type="entry name" value="ZF_HD_prot_N"/>
    <property type="match status" value="1"/>
</dbReference>
<comment type="caution">
    <text evidence="6">The sequence shown here is derived from an EMBL/GenBank/DDBJ whole genome shotgun (WGS) entry which is preliminary data.</text>
</comment>
<evidence type="ECO:0000256" key="2">
    <source>
        <dbReference type="ARBA" id="ARBA00022771"/>
    </source>
</evidence>
<evidence type="ECO:0000256" key="4">
    <source>
        <dbReference type="SAM" id="Phobius"/>
    </source>
</evidence>
<feature type="transmembrane region" description="Helical" evidence="4">
    <location>
        <begin position="107"/>
        <end position="126"/>
    </location>
</feature>
<keyword evidence="3" id="KW-0862">Zinc</keyword>
<feature type="transmembrane region" description="Helical" evidence="4">
    <location>
        <begin position="156"/>
        <end position="172"/>
    </location>
</feature>
<keyword evidence="6" id="KW-0371">Homeobox</keyword>
<dbReference type="InterPro" id="IPR006456">
    <property type="entry name" value="ZF_HD_homeobox_Cys/His_dimer"/>
</dbReference>
<keyword evidence="4" id="KW-0472">Membrane</keyword>
<dbReference type="PANTHER" id="PTHR31948:SF156">
    <property type="entry name" value="ZF-HD DIMERIZATION-TYPE DOMAIN-CONTAINING PROTEIN"/>
    <property type="match status" value="1"/>
</dbReference>
<feature type="domain" description="ZF-HD dimerization-type" evidence="5">
    <location>
        <begin position="21"/>
        <end position="70"/>
    </location>
</feature>
<sequence length="175" mass="19428">MANTDSKSRPVGEESRTTTEYRECWRNHAVLAGGSAVDGCGEFTPKGDRGTKEAFICEACGCHRNFHRKQSVKNGVVILDTHHSPPPYRLYGVSMWVEKNAAGFNPIFFPFLSPLLLLLLLPVIYVPPSAIKSLWSTSLLLLLLPVIYVPPSAIKSLWSTSLLLLLLLHASLRRK</sequence>
<gene>
    <name evidence="6" type="ORF">OIU74_026639</name>
</gene>
<dbReference type="Proteomes" id="UP001151752">
    <property type="component" value="Chromosome 13"/>
</dbReference>
<evidence type="ECO:0000259" key="5">
    <source>
        <dbReference type="PROSITE" id="PS51523"/>
    </source>
</evidence>
<organism evidence="6 7">
    <name type="scientific">Salix koriyanagi</name>
    <dbReference type="NCBI Taxonomy" id="2511006"/>
    <lineage>
        <taxon>Eukaryota</taxon>
        <taxon>Viridiplantae</taxon>
        <taxon>Streptophyta</taxon>
        <taxon>Embryophyta</taxon>
        <taxon>Tracheophyta</taxon>
        <taxon>Spermatophyta</taxon>
        <taxon>Magnoliopsida</taxon>
        <taxon>eudicotyledons</taxon>
        <taxon>Gunneridae</taxon>
        <taxon>Pentapetalae</taxon>
        <taxon>rosids</taxon>
        <taxon>fabids</taxon>
        <taxon>Malpighiales</taxon>
        <taxon>Salicaceae</taxon>
        <taxon>Saliceae</taxon>
        <taxon>Salix</taxon>
    </lineage>
</organism>
<keyword evidence="1" id="KW-0479">Metal-binding</keyword>
<evidence type="ECO:0000256" key="3">
    <source>
        <dbReference type="ARBA" id="ARBA00022833"/>
    </source>
</evidence>
<dbReference type="Pfam" id="PF04770">
    <property type="entry name" value="ZF-HD_dimer"/>
    <property type="match status" value="1"/>
</dbReference>
<dbReference type="GO" id="GO:0005634">
    <property type="term" value="C:nucleus"/>
    <property type="evidence" value="ECO:0007669"/>
    <property type="project" value="TreeGrafter"/>
</dbReference>
<reference evidence="6" key="2">
    <citation type="journal article" date="2023" name="Int. J. Mol. Sci.">
        <title>De Novo Assembly and Annotation of 11 Diverse Shrub Willow (Salix) Genomes Reveals Novel Gene Organization in Sex-Linked Regions.</title>
        <authorList>
            <person name="Hyden B."/>
            <person name="Feng K."/>
            <person name="Yates T.B."/>
            <person name="Jawdy S."/>
            <person name="Cereghino C."/>
            <person name="Smart L.B."/>
            <person name="Muchero W."/>
        </authorList>
    </citation>
    <scope>NUCLEOTIDE SEQUENCE</scope>
    <source>
        <tissue evidence="6">Shoot tip</tissue>
    </source>
</reference>
<dbReference type="AlphaFoldDB" id="A0A9Q1A4B2"/>
<keyword evidence="7" id="KW-1185">Reference proteome</keyword>